<dbReference type="InterPro" id="IPR011009">
    <property type="entry name" value="Kinase-like_dom_sf"/>
</dbReference>
<dbReference type="GO" id="GO:0004674">
    <property type="term" value="F:protein serine/threonine kinase activity"/>
    <property type="evidence" value="ECO:0007669"/>
    <property type="project" value="UniProtKB-KW"/>
</dbReference>
<evidence type="ECO:0000259" key="6">
    <source>
        <dbReference type="Pfam" id="PF00069"/>
    </source>
</evidence>
<sequence length="527" mass="58582">MHSSVRSNHLMEQLDHAETGNTLTSSMKVYISVVGSFSTLIRVHQSSGWMGELMTLMVEWCLPLNTGGSVGVLTYFLLTGVSPFLAEEKEITMQNVTHGTIRFPEELFATRSPEAIHFVQSLLIRKPSVRLTADQCLQHPWLRSVRDSAIDLASISSCSEVENFASFTDDSAHFSGNQSDTELKPMECSGYTEDDCSLVPYHRSSENCSTQITPWSFVNKGTFASVTVHVNHSHPTTSVNFHRLSSFTPIEMNYIRINQLRSMFQGKNLNPVLLHLPIMSLDNIEQTKPHCEKRLPALSVGSRAIVNVDGSQVKHFAGQTDKPSVLPNQSTDSHVNSKDATYCVEIQVNIAPPTAQNLALATEHACSALIYMPGSNSSILGRKSYSVFRGLDNGTRPLRTNWALLNNNRMSASLDSIYMASVTSLLSFPHTSVASSKSHHRKLIRTGLGWTDVNEQNRAKRKSEHHLLRLPSVPCLRNLTDSPVNYSMTFSHVVRSLRDTLSRAARFVSSPSIWSFSGLHKPRNTRA</sequence>
<keyword evidence="2" id="KW-0808">Transferase</keyword>
<dbReference type="GO" id="GO:0005524">
    <property type="term" value="F:ATP binding"/>
    <property type="evidence" value="ECO:0007669"/>
    <property type="project" value="UniProtKB-KW"/>
</dbReference>
<keyword evidence="8" id="KW-1185">Reference proteome</keyword>
<dbReference type="InterPro" id="IPR000719">
    <property type="entry name" value="Prot_kinase_dom"/>
</dbReference>
<dbReference type="Gene3D" id="1.10.510.10">
    <property type="entry name" value="Transferase(Phosphotransferase) domain 1"/>
    <property type="match status" value="1"/>
</dbReference>
<dbReference type="AlphaFoldDB" id="A0A183A890"/>
<dbReference type="PANTHER" id="PTHR24342">
    <property type="entry name" value="SERINE/THREONINE-PROTEIN KINASE 17"/>
    <property type="match status" value="1"/>
</dbReference>
<keyword evidence="1" id="KW-0723">Serine/threonine-protein kinase</keyword>
<keyword evidence="5" id="KW-0067">ATP-binding</keyword>
<dbReference type="GO" id="GO:0043065">
    <property type="term" value="P:positive regulation of apoptotic process"/>
    <property type="evidence" value="ECO:0007669"/>
    <property type="project" value="TreeGrafter"/>
</dbReference>
<dbReference type="GO" id="GO:0035556">
    <property type="term" value="P:intracellular signal transduction"/>
    <property type="evidence" value="ECO:0007669"/>
    <property type="project" value="TreeGrafter"/>
</dbReference>
<gene>
    <name evidence="7" type="ORF">ECPE_LOCUS3175</name>
</gene>
<keyword evidence="3" id="KW-0547">Nucleotide-binding</keyword>
<evidence type="ECO:0000256" key="5">
    <source>
        <dbReference type="ARBA" id="ARBA00022840"/>
    </source>
</evidence>
<dbReference type="PANTHER" id="PTHR24342:SF12">
    <property type="entry name" value="DEATH-ASSOCIATED PROTEIN KINASE RELATED"/>
    <property type="match status" value="1"/>
</dbReference>
<organism evidence="9">
    <name type="scientific">Echinostoma caproni</name>
    <dbReference type="NCBI Taxonomy" id="27848"/>
    <lineage>
        <taxon>Eukaryota</taxon>
        <taxon>Metazoa</taxon>
        <taxon>Spiralia</taxon>
        <taxon>Lophotrochozoa</taxon>
        <taxon>Platyhelminthes</taxon>
        <taxon>Trematoda</taxon>
        <taxon>Digenea</taxon>
        <taxon>Plagiorchiida</taxon>
        <taxon>Echinostomata</taxon>
        <taxon>Echinostomatoidea</taxon>
        <taxon>Echinostomatidae</taxon>
        <taxon>Echinostoma</taxon>
    </lineage>
</organism>
<evidence type="ECO:0000313" key="9">
    <source>
        <dbReference type="WBParaSite" id="ECPE_0000317801-mRNA-1"/>
    </source>
</evidence>
<dbReference type="Proteomes" id="UP000272942">
    <property type="component" value="Unassembled WGS sequence"/>
</dbReference>
<evidence type="ECO:0000256" key="2">
    <source>
        <dbReference type="ARBA" id="ARBA00022679"/>
    </source>
</evidence>
<accession>A0A183A890</accession>
<proteinExistence type="predicted"/>
<feature type="domain" description="Protein kinase" evidence="6">
    <location>
        <begin position="69"/>
        <end position="142"/>
    </location>
</feature>
<reference evidence="9" key="1">
    <citation type="submission" date="2016-06" db="UniProtKB">
        <authorList>
            <consortium name="WormBaseParasite"/>
        </authorList>
    </citation>
    <scope>IDENTIFICATION</scope>
</reference>
<evidence type="ECO:0000256" key="4">
    <source>
        <dbReference type="ARBA" id="ARBA00022777"/>
    </source>
</evidence>
<dbReference type="GO" id="GO:0005634">
    <property type="term" value="C:nucleus"/>
    <property type="evidence" value="ECO:0007669"/>
    <property type="project" value="TreeGrafter"/>
</dbReference>
<dbReference type="EMBL" id="UZAN01040154">
    <property type="protein sequence ID" value="VDP68633.1"/>
    <property type="molecule type" value="Genomic_DNA"/>
</dbReference>
<evidence type="ECO:0000313" key="7">
    <source>
        <dbReference type="EMBL" id="VDP68633.1"/>
    </source>
</evidence>
<dbReference type="WBParaSite" id="ECPE_0000317801-mRNA-1">
    <property type="protein sequence ID" value="ECPE_0000317801-mRNA-1"/>
    <property type="gene ID" value="ECPE_0000317801"/>
</dbReference>
<protein>
    <submittedName>
        <fullName evidence="9">Protein kinase domain-containing protein</fullName>
    </submittedName>
</protein>
<name>A0A183A890_9TREM</name>
<evidence type="ECO:0000256" key="1">
    <source>
        <dbReference type="ARBA" id="ARBA00022527"/>
    </source>
</evidence>
<reference evidence="7 8" key="2">
    <citation type="submission" date="2018-11" db="EMBL/GenBank/DDBJ databases">
        <authorList>
            <consortium name="Pathogen Informatics"/>
        </authorList>
    </citation>
    <scope>NUCLEOTIDE SEQUENCE [LARGE SCALE GENOMIC DNA]</scope>
    <source>
        <strain evidence="7 8">Egypt</strain>
    </source>
</reference>
<evidence type="ECO:0000256" key="3">
    <source>
        <dbReference type="ARBA" id="ARBA00022741"/>
    </source>
</evidence>
<keyword evidence="4" id="KW-0418">Kinase</keyword>
<dbReference type="OrthoDB" id="74764at2759"/>
<evidence type="ECO:0000313" key="8">
    <source>
        <dbReference type="Proteomes" id="UP000272942"/>
    </source>
</evidence>
<dbReference type="Pfam" id="PF00069">
    <property type="entry name" value="Pkinase"/>
    <property type="match status" value="1"/>
</dbReference>
<dbReference type="SUPFAM" id="SSF56112">
    <property type="entry name" value="Protein kinase-like (PK-like)"/>
    <property type="match status" value="1"/>
</dbReference>